<feature type="transmembrane region" description="Helical" evidence="5">
    <location>
        <begin position="472"/>
        <end position="495"/>
    </location>
</feature>
<evidence type="ECO:0000313" key="7">
    <source>
        <dbReference type="Proteomes" id="UP000053095"/>
    </source>
</evidence>
<feature type="transmembrane region" description="Helical" evidence="5">
    <location>
        <begin position="45"/>
        <end position="62"/>
    </location>
</feature>
<protein>
    <submittedName>
        <fullName evidence="6">Adenylate cyclase</fullName>
    </submittedName>
</protein>
<dbReference type="PANTHER" id="PTHR23507">
    <property type="entry name" value="ZGC:174356"/>
    <property type="match status" value="1"/>
</dbReference>
<keyword evidence="7" id="KW-1185">Reference proteome</keyword>
<feature type="transmembrane region" description="Helical" evidence="5">
    <location>
        <begin position="436"/>
        <end position="460"/>
    </location>
</feature>
<organism evidence="6 7">
    <name type="scientific">Talaromyces pinophilus</name>
    <name type="common">Penicillium pinophilum</name>
    <dbReference type="NCBI Taxonomy" id="128442"/>
    <lineage>
        <taxon>Eukaryota</taxon>
        <taxon>Fungi</taxon>
        <taxon>Dikarya</taxon>
        <taxon>Ascomycota</taxon>
        <taxon>Pezizomycotina</taxon>
        <taxon>Eurotiomycetes</taxon>
        <taxon>Eurotiomycetidae</taxon>
        <taxon>Eurotiales</taxon>
        <taxon>Trichocomaceae</taxon>
        <taxon>Talaromyces</taxon>
        <taxon>Talaromyces sect. Talaromyces</taxon>
    </lineage>
</organism>
<dbReference type="Pfam" id="PF07690">
    <property type="entry name" value="MFS_1"/>
    <property type="match status" value="1"/>
</dbReference>
<dbReference type="GO" id="GO:0016020">
    <property type="term" value="C:membrane"/>
    <property type="evidence" value="ECO:0007669"/>
    <property type="project" value="UniProtKB-SubCell"/>
</dbReference>
<accession>A0A510NVP7</accession>
<dbReference type="SUPFAM" id="SSF103473">
    <property type="entry name" value="MFS general substrate transporter"/>
    <property type="match status" value="2"/>
</dbReference>
<keyword evidence="3 5" id="KW-1133">Transmembrane helix</keyword>
<comment type="subcellular location">
    <subcellularLocation>
        <location evidence="1">Membrane</location>
        <topology evidence="1">Multi-pass membrane protein</topology>
    </subcellularLocation>
</comment>
<dbReference type="EMBL" id="DF933814">
    <property type="protein sequence ID" value="GAM36312.1"/>
    <property type="molecule type" value="Genomic_DNA"/>
</dbReference>
<dbReference type="AlphaFoldDB" id="A0A510NVP7"/>
<feature type="transmembrane region" description="Helical" evidence="5">
    <location>
        <begin position="108"/>
        <end position="127"/>
    </location>
</feature>
<evidence type="ECO:0000313" key="6">
    <source>
        <dbReference type="EMBL" id="GAM36312.1"/>
    </source>
</evidence>
<dbReference type="PANTHER" id="PTHR23507:SF1">
    <property type="entry name" value="FI18259P1-RELATED"/>
    <property type="match status" value="1"/>
</dbReference>
<feature type="transmembrane region" description="Helical" evidence="5">
    <location>
        <begin position="136"/>
        <end position="156"/>
    </location>
</feature>
<evidence type="ECO:0000256" key="3">
    <source>
        <dbReference type="ARBA" id="ARBA00022989"/>
    </source>
</evidence>
<keyword evidence="2 5" id="KW-0812">Transmembrane</keyword>
<feature type="transmembrane region" description="Helical" evidence="5">
    <location>
        <begin position="307"/>
        <end position="326"/>
    </location>
</feature>
<feature type="transmembrane region" description="Helical" evidence="5">
    <location>
        <begin position="382"/>
        <end position="400"/>
    </location>
</feature>
<dbReference type="GO" id="GO:0022857">
    <property type="term" value="F:transmembrane transporter activity"/>
    <property type="evidence" value="ECO:0007669"/>
    <property type="project" value="InterPro"/>
</dbReference>
<feature type="transmembrane region" description="Helical" evidence="5">
    <location>
        <begin position="338"/>
        <end position="361"/>
    </location>
</feature>
<feature type="transmembrane region" description="Helical" evidence="5">
    <location>
        <begin position="406"/>
        <end position="424"/>
    </location>
</feature>
<dbReference type="InterPro" id="IPR011701">
    <property type="entry name" value="MFS"/>
</dbReference>
<dbReference type="Gene3D" id="1.20.1250.20">
    <property type="entry name" value="MFS general substrate transporter like domains"/>
    <property type="match status" value="2"/>
</dbReference>
<evidence type="ECO:0000256" key="4">
    <source>
        <dbReference type="ARBA" id="ARBA00023136"/>
    </source>
</evidence>
<evidence type="ECO:0000256" key="2">
    <source>
        <dbReference type="ARBA" id="ARBA00022692"/>
    </source>
</evidence>
<proteinExistence type="predicted"/>
<name>A0A510NVP7_TALPI</name>
<reference evidence="7" key="1">
    <citation type="journal article" date="2015" name="Genome Announc.">
        <title>Draft genome sequence of Talaromyces cellulolyticus strain Y-94, a source of lignocellulosic biomass-degrading enzymes.</title>
        <authorList>
            <person name="Fujii T."/>
            <person name="Koike H."/>
            <person name="Sawayama S."/>
            <person name="Yano S."/>
            <person name="Inoue H."/>
        </authorList>
    </citation>
    <scope>NUCLEOTIDE SEQUENCE [LARGE SCALE GENOMIC DNA]</scope>
    <source>
        <strain evidence="7">Y-94</strain>
    </source>
</reference>
<evidence type="ECO:0000256" key="1">
    <source>
        <dbReference type="ARBA" id="ARBA00004141"/>
    </source>
</evidence>
<dbReference type="Proteomes" id="UP000053095">
    <property type="component" value="Unassembled WGS sequence"/>
</dbReference>
<gene>
    <name evidence="6" type="ORF">TCE0_018r05305</name>
</gene>
<evidence type="ECO:0000256" key="5">
    <source>
        <dbReference type="SAM" id="Phobius"/>
    </source>
</evidence>
<sequence>MEIQLASATYFTLCFGTYRHSNDDQIPSTTGAATAKDKIQLRTQLVVILFVCVFYFDMYICLAPEVSIREDIICKTYYDRLDNDGGLIAERDCAVDAVQRELGLLNQVYITISQLPGMLLVFPYGALADRIGRRKVLLCSVVGIALCDAFKLLVMWQPNNFPPRTIWLAPLFKLIGGGDAVAATVVLETLADVYTGQDRKNHRFCKSRIDRYRLRNFRTPHWLRPHAEELVDGSSSWFGMFLGGASVTLALLPETLAQRPRSGDALDARAILNTRAPSKLRYLGDQITAMLTVFRKSLAALFATKNVGLLLFCFFAATVGTVAAIFELQYAHKRFGWSYPYASSILTIRPSITLVVLLVLIPLASKTIMGKFGLSSARTDLLLIRVSAALLTAGTLLLSVSEISSLAILSLIIFSLGNGFTTLGKSLLTTFGPPELAGTLLSAMNVSASLGAVIAGPIIAVMFDWGLEQGGIWVGSPLFFVTLLYALSLCSVCVLRLPYKNEGGDGDEQDQERAQGVLGS</sequence>
<dbReference type="InterPro" id="IPR036259">
    <property type="entry name" value="MFS_trans_sf"/>
</dbReference>
<keyword evidence="4 5" id="KW-0472">Membrane</keyword>